<keyword evidence="3" id="KW-1185">Reference proteome</keyword>
<dbReference type="Proteomes" id="UP001066276">
    <property type="component" value="Chromosome 3_2"/>
</dbReference>
<proteinExistence type="predicted"/>
<name>A0AAV7TPF8_PLEWA</name>
<organism evidence="2 3">
    <name type="scientific">Pleurodeles waltl</name>
    <name type="common">Iberian ribbed newt</name>
    <dbReference type="NCBI Taxonomy" id="8319"/>
    <lineage>
        <taxon>Eukaryota</taxon>
        <taxon>Metazoa</taxon>
        <taxon>Chordata</taxon>
        <taxon>Craniata</taxon>
        <taxon>Vertebrata</taxon>
        <taxon>Euteleostomi</taxon>
        <taxon>Amphibia</taxon>
        <taxon>Batrachia</taxon>
        <taxon>Caudata</taxon>
        <taxon>Salamandroidea</taxon>
        <taxon>Salamandridae</taxon>
        <taxon>Pleurodelinae</taxon>
        <taxon>Pleurodeles</taxon>
    </lineage>
</organism>
<feature type="region of interest" description="Disordered" evidence="1">
    <location>
        <begin position="77"/>
        <end position="100"/>
    </location>
</feature>
<accession>A0AAV7TPF8</accession>
<reference evidence="2" key="1">
    <citation type="journal article" date="2022" name="bioRxiv">
        <title>Sequencing and chromosome-scale assembly of the giantPleurodeles waltlgenome.</title>
        <authorList>
            <person name="Brown T."/>
            <person name="Elewa A."/>
            <person name="Iarovenko S."/>
            <person name="Subramanian E."/>
            <person name="Araus A.J."/>
            <person name="Petzold A."/>
            <person name="Susuki M."/>
            <person name="Suzuki K.-i.T."/>
            <person name="Hayashi T."/>
            <person name="Toyoda A."/>
            <person name="Oliveira C."/>
            <person name="Osipova E."/>
            <person name="Leigh N.D."/>
            <person name="Simon A."/>
            <person name="Yun M.H."/>
        </authorList>
    </citation>
    <scope>NUCLEOTIDE SEQUENCE</scope>
    <source>
        <strain evidence="2">20211129_DDA</strain>
        <tissue evidence="2">Liver</tissue>
    </source>
</reference>
<evidence type="ECO:0000256" key="1">
    <source>
        <dbReference type="SAM" id="MobiDB-lite"/>
    </source>
</evidence>
<evidence type="ECO:0000313" key="2">
    <source>
        <dbReference type="EMBL" id="KAJ1178095.1"/>
    </source>
</evidence>
<comment type="caution">
    <text evidence="2">The sequence shown here is derived from an EMBL/GenBank/DDBJ whole genome shotgun (WGS) entry which is preliminary data.</text>
</comment>
<dbReference type="AlphaFoldDB" id="A0AAV7TPF8"/>
<feature type="compositionally biased region" description="Polar residues" evidence="1">
    <location>
        <begin position="79"/>
        <end position="89"/>
    </location>
</feature>
<gene>
    <name evidence="2" type="ORF">NDU88_003343</name>
</gene>
<sequence>MQAASKRHLSISWLRLHGAWLGGYGGPAPLATYLRLQRNLVIRLRQGSDLLLRRVSNTAAVLVPALQLSVGRAAGVCQPQGSRRCSPETQYREGWGTPDTAAVRERGGAAVFSVASLSPVDDTEPGLADGEDYPWSGNRHDAGPS</sequence>
<evidence type="ECO:0000313" key="3">
    <source>
        <dbReference type="Proteomes" id="UP001066276"/>
    </source>
</evidence>
<feature type="compositionally biased region" description="Acidic residues" evidence="1">
    <location>
        <begin position="121"/>
        <end position="132"/>
    </location>
</feature>
<protein>
    <submittedName>
        <fullName evidence="2">Uncharacterized protein</fullName>
    </submittedName>
</protein>
<dbReference type="EMBL" id="JANPWB010000006">
    <property type="protein sequence ID" value="KAJ1178095.1"/>
    <property type="molecule type" value="Genomic_DNA"/>
</dbReference>
<feature type="region of interest" description="Disordered" evidence="1">
    <location>
        <begin position="119"/>
        <end position="145"/>
    </location>
</feature>